<evidence type="ECO:0008006" key="5">
    <source>
        <dbReference type="Google" id="ProtNLM"/>
    </source>
</evidence>
<organism evidence="3 4">
    <name type="scientific">Candidatus Gottesmanbacteria bacterium RIFCSPHIGHO2_01_FULL_47_48</name>
    <dbReference type="NCBI Taxonomy" id="1798381"/>
    <lineage>
        <taxon>Bacteria</taxon>
        <taxon>Candidatus Gottesmaniibacteriota</taxon>
    </lineage>
</organism>
<dbReference type="GO" id="GO:0000166">
    <property type="term" value="F:nucleotide binding"/>
    <property type="evidence" value="ECO:0007669"/>
    <property type="project" value="InterPro"/>
</dbReference>
<sequence>MQKIKTAIIGCGRVSRFHAVAYQKISGVQLRSGVDVAQERRDWFSKTFSVKIYSSLEELLDEDKPDLISLCTPSYLHFSQAKKIIEAGVNLIIEKPVSLTKGQGEVLLAVEKRSRVVISTCFQNRFNPAVQLLTKYVRSGKMGKILIGNVCVRWFRTPDYFINHWHGLKKQSGGGALMTQSIHQIDLLRVLMGTPSEINGFTLNLRSYSDVEDVVVACMKYPLAVSSIECSTVAYPKDVEASITIIGENGTIKIGGKSLNKVEYGFVGKKEIKTVPDSEDPTTVYGTSHILLVKNVVNAIIHKSVPAVSLLDGVESLNLVNQIYTSLSKCSPDFN</sequence>
<dbReference type="Gene3D" id="3.30.360.10">
    <property type="entry name" value="Dihydrodipicolinate Reductase, domain 2"/>
    <property type="match status" value="1"/>
</dbReference>
<dbReference type="Proteomes" id="UP000177871">
    <property type="component" value="Unassembled WGS sequence"/>
</dbReference>
<dbReference type="PANTHER" id="PTHR43249:SF1">
    <property type="entry name" value="D-GLUCOSIDE 3-DEHYDROGENASE"/>
    <property type="match status" value="1"/>
</dbReference>
<dbReference type="PANTHER" id="PTHR43249">
    <property type="entry name" value="UDP-N-ACETYL-2-AMINO-2-DEOXY-D-GLUCURONATE OXIDASE"/>
    <property type="match status" value="1"/>
</dbReference>
<feature type="domain" description="GFO/IDH/MocA-like oxidoreductase" evidence="2">
    <location>
        <begin position="131"/>
        <end position="252"/>
    </location>
</feature>
<dbReference type="InterPro" id="IPR036291">
    <property type="entry name" value="NAD(P)-bd_dom_sf"/>
</dbReference>
<dbReference type="SUPFAM" id="SSF55347">
    <property type="entry name" value="Glyceraldehyde-3-phosphate dehydrogenase-like, C-terminal domain"/>
    <property type="match status" value="1"/>
</dbReference>
<dbReference type="InterPro" id="IPR055170">
    <property type="entry name" value="GFO_IDH_MocA-like_dom"/>
</dbReference>
<feature type="domain" description="Gfo/Idh/MocA-like oxidoreductase N-terminal" evidence="1">
    <location>
        <begin position="4"/>
        <end position="119"/>
    </location>
</feature>
<dbReference type="AlphaFoldDB" id="A0A1F6A1A7"/>
<evidence type="ECO:0000313" key="4">
    <source>
        <dbReference type="Proteomes" id="UP000177871"/>
    </source>
</evidence>
<dbReference type="Gene3D" id="3.40.50.720">
    <property type="entry name" value="NAD(P)-binding Rossmann-like Domain"/>
    <property type="match status" value="1"/>
</dbReference>
<comment type="caution">
    <text evidence="3">The sequence shown here is derived from an EMBL/GenBank/DDBJ whole genome shotgun (WGS) entry which is preliminary data.</text>
</comment>
<proteinExistence type="predicted"/>
<reference evidence="3 4" key="1">
    <citation type="journal article" date="2016" name="Nat. Commun.">
        <title>Thousands of microbial genomes shed light on interconnected biogeochemical processes in an aquifer system.</title>
        <authorList>
            <person name="Anantharaman K."/>
            <person name="Brown C.T."/>
            <person name="Hug L.A."/>
            <person name="Sharon I."/>
            <person name="Castelle C.J."/>
            <person name="Probst A.J."/>
            <person name="Thomas B.C."/>
            <person name="Singh A."/>
            <person name="Wilkins M.J."/>
            <person name="Karaoz U."/>
            <person name="Brodie E.L."/>
            <person name="Williams K.H."/>
            <person name="Hubbard S.S."/>
            <person name="Banfield J.F."/>
        </authorList>
    </citation>
    <scope>NUCLEOTIDE SEQUENCE [LARGE SCALE GENOMIC DNA]</scope>
</reference>
<dbReference type="InterPro" id="IPR000683">
    <property type="entry name" value="Gfo/Idh/MocA-like_OxRdtase_N"/>
</dbReference>
<protein>
    <recommendedName>
        <fullName evidence="5">Gfo/Idh/MocA-like oxidoreductase N-terminal domain-containing protein</fullName>
    </recommendedName>
</protein>
<dbReference type="Pfam" id="PF22725">
    <property type="entry name" value="GFO_IDH_MocA_C3"/>
    <property type="match status" value="1"/>
</dbReference>
<name>A0A1F6A1A7_9BACT</name>
<dbReference type="EMBL" id="MFJK01000015">
    <property type="protein sequence ID" value="OGG18394.1"/>
    <property type="molecule type" value="Genomic_DNA"/>
</dbReference>
<accession>A0A1F6A1A7</accession>
<gene>
    <name evidence="3" type="ORF">A2721_00410</name>
</gene>
<dbReference type="SUPFAM" id="SSF51735">
    <property type="entry name" value="NAD(P)-binding Rossmann-fold domains"/>
    <property type="match status" value="1"/>
</dbReference>
<dbReference type="InterPro" id="IPR052515">
    <property type="entry name" value="Gfo/Idh/MocA_Oxidoreductase"/>
</dbReference>
<dbReference type="Pfam" id="PF01408">
    <property type="entry name" value="GFO_IDH_MocA"/>
    <property type="match status" value="1"/>
</dbReference>
<dbReference type="STRING" id="1798381.A2721_00410"/>
<evidence type="ECO:0000313" key="3">
    <source>
        <dbReference type="EMBL" id="OGG18394.1"/>
    </source>
</evidence>
<evidence type="ECO:0000259" key="1">
    <source>
        <dbReference type="Pfam" id="PF01408"/>
    </source>
</evidence>
<evidence type="ECO:0000259" key="2">
    <source>
        <dbReference type="Pfam" id="PF22725"/>
    </source>
</evidence>